<comment type="pathway">
    <text evidence="1">Mycotoxin biosynthesis.</text>
</comment>
<gene>
    <name evidence="5" type="ORF">EIP91_010894</name>
</gene>
<proteinExistence type="inferred from homology"/>
<feature type="transmembrane region" description="Helical" evidence="4">
    <location>
        <begin position="269"/>
        <end position="288"/>
    </location>
</feature>
<dbReference type="GO" id="GO:0043386">
    <property type="term" value="P:mycotoxin biosynthetic process"/>
    <property type="evidence" value="ECO:0007669"/>
    <property type="project" value="InterPro"/>
</dbReference>
<dbReference type="OrthoDB" id="3687641at2759"/>
<dbReference type="STRING" id="92696.A0A4R0RQB8"/>
<accession>A0A4R0RQB8</accession>
<keyword evidence="2" id="KW-0560">Oxidoreductase</keyword>
<reference evidence="5 6" key="1">
    <citation type="submission" date="2018-11" db="EMBL/GenBank/DDBJ databases">
        <title>Genome assembly of Steccherinum ochraceum LE-BIN_3174, the white-rot fungus of the Steccherinaceae family (The Residual Polyporoid clade, Polyporales, Basidiomycota).</title>
        <authorList>
            <person name="Fedorova T.V."/>
            <person name="Glazunova O.A."/>
            <person name="Landesman E.O."/>
            <person name="Moiseenko K.V."/>
            <person name="Psurtseva N.V."/>
            <person name="Savinova O.S."/>
            <person name="Shakhova N.V."/>
            <person name="Tyazhelova T.V."/>
            <person name="Vasina D.V."/>
        </authorList>
    </citation>
    <scope>NUCLEOTIDE SEQUENCE [LARGE SCALE GENOMIC DNA]</scope>
    <source>
        <strain evidence="5 6">LE-BIN_3174</strain>
    </source>
</reference>
<dbReference type="GO" id="GO:0016491">
    <property type="term" value="F:oxidoreductase activity"/>
    <property type="evidence" value="ECO:0007669"/>
    <property type="project" value="UniProtKB-KW"/>
</dbReference>
<keyword evidence="4" id="KW-1133">Transmembrane helix</keyword>
<evidence type="ECO:0000256" key="4">
    <source>
        <dbReference type="SAM" id="Phobius"/>
    </source>
</evidence>
<evidence type="ECO:0000313" key="6">
    <source>
        <dbReference type="Proteomes" id="UP000292702"/>
    </source>
</evidence>
<evidence type="ECO:0000256" key="1">
    <source>
        <dbReference type="ARBA" id="ARBA00004685"/>
    </source>
</evidence>
<dbReference type="InterPro" id="IPR021765">
    <property type="entry name" value="UstYa-like"/>
</dbReference>
<comment type="similarity">
    <text evidence="3">Belongs to the ustYa family.</text>
</comment>
<sequence length="459" mass="51574">MLCTQGPRRVIHDDKEDVRGVDDGVVSILATGSYAPRELSFKRSTRLERVDQFSRLNPTNCTTHAKQSFINHAPILTQIDEARPTYVYPDDAGRFMTTAGMVSPEDRHFVVADSVHTIAQFRVMDFDYEDCQVVIEVPSQDVLDTVWSKSISLSHDIVGVDIWRLADDSEFVDPRTLSWKTRPRRVDQSPLVTLDIAIGASVVSQRFPCKQDAVIGLELTRQNGVPLIAYHAKIHVAVNRSRSTRCFHRDQRSHDAGISINALHIPAHTIAAIYLFASLLVLFSLYVLSSIADFLLPYLVDAPEPTVLVDLRRSKPVKFYIQNTARYDVDTPLGAEDFAGLFPSSGHAVRIPRPGKKGSEADTYTVALFHQLRCLEILRNDYYAMGQPNATSEFHRLHDHCIGYLRQSVLCLADTRLESVRSPLASTAVSFEGDYICRDWRKVYEAAENTASSERPLGR</sequence>
<keyword evidence="4" id="KW-0812">Transmembrane</keyword>
<dbReference type="PANTHER" id="PTHR33365">
    <property type="entry name" value="YALI0B05434P"/>
    <property type="match status" value="1"/>
</dbReference>
<comment type="caution">
    <text evidence="5">The sequence shown here is derived from an EMBL/GenBank/DDBJ whole genome shotgun (WGS) entry which is preliminary data.</text>
</comment>
<keyword evidence="6" id="KW-1185">Reference proteome</keyword>
<evidence type="ECO:0000256" key="3">
    <source>
        <dbReference type="ARBA" id="ARBA00035112"/>
    </source>
</evidence>
<evidence type="ECO:0008006" key="7">
    <source>
        <dbReference type="Google" id="ProtNLM"/>
    </source>
</evidence>
<name>A0A4R0RQB8_9APHY</name>
<dbReference type="Proteomes" id="UP000292702">
    <property type="component" value="Unassembled WGS sequence"/>
</dbReference>
<dbReference type="PANTHER" id="PTHR33365:SF11">
    <property type="entry name" value="TAT PATHWAY SIGNAL SEQUENCE"/>
    <property type="match status" value="1"/>
</dbReference>
<organism evidence="5 6">
    <name type="scientific">Steccherinum ochraceum</name>
    <dbReference type="NCBI Taxonomy" id="92696"/>
    <lineage>
        <taxon>Eukaryota</taxon>
        <taxon>Fungi</taxon>
        <taxon>Dikarya</taxon>
        <taxon>Basidiomycota</taxon>
        <taxon>Agaricomycotina</taxon>
        <taxon>Agaricomycetes</taxon>
        <taxon>Polyporales</taxon>
        <taxon>Steccherinaceae</taxon>
        <taxon>Steccherinum</taxon>
    </lineage>
</organism>
<protein>
    <recommendedName>
        <fullName evidence="7">Ubiquitin 3 binding protein But2 C-terminal domain-containing protein</fullName>
    </recommendedName>
</protein>
<dbReference type="AlphaFoldDB" id="A0A4R0RQB8"/>
<evidence type="ECO:0000313" key="5">
    <source>
        <dbReference type="EMBL" id="TCD68385.1"/>
    </source>
</evidence>
<dbReference type="EMBL" id="RWJN01000068">
    <property type="protein sequence ID" value="TCD68385.1"/>
    <property type="molecule type" value="Genomic_DNA"/>
</dbReference>
<evidence type="ECO:0000256" key="2">
    <source>
        <dbReference type="ARBA" id="ARBA00023002"/>
    </source>
</evidence>
<dbReference type="Pfam" id="PF11807">
    <property type="entry name" value="UstYa"/>
    <property type="match status" value="1"/>
</dbReference>
<keyword evidence="4" id="KW-0472">Membrane</keyword>